<dbReference type="VEuPathDB" id="CryptoDB:Cvel_12080"/>
<feature type="compositionally biased region" description="Gly residues" evidence="1">
    <location>
        <begin position="793"/>
        <end position="808"/>
    </location>
</feature>
<evidence type="ECO:0000259" key="3">
    <source>
        <dbReference type="PROSITE" id="PS50181"/>
    </source>
</evidence>
<dbReference type="InterPro" id="IPR000608">
    <property type="entry name" value="UBC"/>
</dbReference>
<dbReference type="PhylomeDB" id="A0A0G4I903"/>
<dbReference type="InterPro" id="IPR050113">
    <property type="entry name" value="Ub_conjugating_enzyme"/>
</dbReference>
<evidence type="ECO:0000259" key="2">
    <source>
        <dbReference type="PROSITE" id="PS50127"/>
    </source>
</evidence>
<reference evidence="4" key="1">
    <citation type="submission" date="2014-11" db="EMBL/GenBank/DDBJ databases">
        <authorList>
            <person name="Otto D Thomas"/>
            <person name="Naeem Raeece"/>
        </authorList>
    </citation>
    <scope>NUCLEOTIDE SEQUENCE</scope>
</reference>
<dbReference type="PROSITE" id="PS50181">
    <property type="entry name" value="FBOX"/>
    <property type="match status" value="1"/>
</dbReference>
<dbReference type="SMART" id="SM00212">
    <property type="entry name" value="UBCc"/>
    <property type="match status" value="1"/>
</dbReference>
<feature type="compositionally biased region" description="Pro residues" evidence="1">
    <location>
        <begin position="258"/>
        <end position="273"/>
    </location>
</feature>
<evidence type="ECO:0000313" key="4">
    <source>
        <dbReference type="EMBL" id="CEM53573.1"/>
    </source>
</evidence>
<proteinExistence type="predicted"/>
<feature type="domain" description="F-box" evidence="3">
    <location>
        <begin position="353"/>
        <end position="397"/>
    </location>
</feature>
<dbReference type="InterPro" id="IPR001810">
    <property type="entry name" value="F-box_dom"/>
</dbReference>
<feature type="region of interest" description="Disordered" evidence="1">
    <location>
        <begin position="853"/>
        <end position="893"/>
    </location>
</feature>
<dbReference type="Gene3D" id="3.10.110.10">
    <property type="entry name" value="Ubiquitin Conjugating Enzyme"/>
    <property type="match status" value="1"/>
</dbReference>
<feature type="domain" description="UBC core" evidence="2">
    <location>
        <begin position="13"/>
        <end position="170"/>
    </location>
</feature>
<protein>
    <recommendedName>
        <fullName evidence="5">UBC core domain-containing protein</fullName>
    </recommendedName>
</protein>
<dbReference type="SUPFAM" id="SSF54495">
    <property type="entry name" value="UBC-like"/>
    <property type="match status" value="1"/>
</dbReference>
<feature type="compositionally biased region" description="Basic and acidic residues" evidence="1">
    <location>
        <begin position="757"/>
        <end position="769"/>
    </location>
</feature>
<feature type="region of interest" description="Disordered" evidence="1">
    <location>
        <begin position="163"/>
        <end position="347"/>
    </location>
</feature>
<feature type="region of interest" description="Disordered" evidence="1">
    <location>
        <begin position="757"/>
        <end position="813"/>
    </location>
</feature>
<evidence type="ECO:0008006" key="5">
    <source>
        <dbReference type="Google" id="ProtNLM"/>
    </source>
</evidence>
<dbReference type="CDD" id="cd23955">
    <property type="entry name" value="UBCc_invertebrate"/>
    <property type="match status" value="1"/>
</dbReference>
<organism evidence="4">
    <name type="scientific">Chromera velia CCMP2878</name>
    <dbReference type="NCBI Taxonomy" id="1169474"/>
    <lineage>
        <taxon>Eukaryota</taxon>
        <taxon>Sar</taxon>
        <taxon>Alveolata</taxon>
        <taxon>Colpodellida</taxon>
        <taxon>Chromeraceae</taxon>
        <taxon>Chromera</taxon>
    </lineage>
</organism>
<accession>A0A0G4I903</accession>
<dbReference type="AlphaFoldDB" id="A0A0G4I903"/>
<dbReference type="EMBL" id="CDMZ01005707">
    <property type="protein sequence ID" value="CEM53573.1"/>
    <property type="molecule type" value="Genomic_DNA"/>
</dbReference>
<evidence type="ECO:0000256" key="1">
    <source>
        <dbReference type="SAM" id="MobiDB-lite"/>
    </source>
</evidence>
<gene>
    <name evidence="4" type="ORF">Cvel_12080</name>
</gene>
<feature type="compositionally biased region" description="Low complexity" evidence="1">
    <location>
        <begin position="242"/>
        <end position="257"/>
    </location>
</feature>
<sequence>MSIQTSTSLAMQRTLRRLRTDLREIAENPFELLSAQPLKDDLLCWHCNLLAALGTPYEGFVFHLQLRFTDQYPKRAPKLTLLTPMRHQNVFGSYVCLDVFEEGEWSGEETMRPYTGWTPAFSVQSVMMQLQSFLMETYYTDPSDVQWAHQRCSSFSCRSCEHTGTKPWPPLPSRPSTSSLQHSRASRPPLPLQHSRGSRAHPNPIPAHQRADRQIPGLWPQLGETTTTPTPTGGRRARRRQAAQAARAQEEAQASSPSPVPPQMATVPPPMDPVVPSTRPSRAHPSPSTIVPSACATPSLVPSSPHTSLLLPKTPNPCPSAAASTSAALSPQQQDKVDTPKTSPPPLNLNPTVIPLERLPGPSLLSLLSFLSLGDLRNLSGVSQRLEILSDEAFNRRPEILNSVRCFFTKRTPLKEENSKDVCVLGVGLAIERHRVTSNLVGVRSSFDLLSLDAFEVDRVRLSVWKEPFEFFLPVVIDESHWAHAKNKAERVLTQLVLNLKDVHPDWVLSFKPEYVLKVLPPLMNSQVVDLMKGGTHASTKALEGYCTTHHLFLQLCHDYPALQQALDAKARRFANSAAARHKFETPSLGDFIACLSVTDAVAWKDIAEPLISEVFDRNVLWILKEYPYLGDTNRPFGDFERMQKALSVNAVSLRLLVFQVWFLENVARRRHLHFPSSTSRVLPGEQSGHAVECSRVGCALRTYSSARGRPAPSLVDRLQRRVKSLLSLNSWPAFFEGVQLPQRDPKSVAFELREAAGRSEQKGYHTQEDCQGGSTGRRDDPRGYQGQEGTRGRGGGRGGRGRGGASFRGGFSEREAYEQRQAAAYHSLKRLERKPKETKKADAEGFVVVERGARNLVQHNDQNEAKGEGAKRDQGVSRNGKGRGGFLNLMDE</sequence>
<feature type="compositionally biased region" description="Basic and acidic residues" evidence="1">
    <location>
        <begin position="862"/>
        <end position="876"/>
    </location>
</feature>
<dbReference type="PROSITE" id="PS50127">
    <property type="entry name" value="UBC_2"/>
    <property type="match status" value="1"/>
</dbReference>
<name>A0A0G4I903_9ALVE</name>
<feature type="compositionally biased region" description="Low complexity" evidence="1">
    <location>
        <begin position="319"/>
        <end position="331"/>
    </location>
</feature>
<dbReference type="Pfam" id="PF00179">
    <property type="entry name" value="UQ_con"/>
    <property type="match status" value="1"/>
</dbReference>
<dbReference type="InterPro" id="IPR016135">
    <property type="entry name" value="UBQ-conjugating_enzyme/RWD"/>
</dbReference>
<feature type="compositionally biased region" description="Low complexity" evidence="1">
    <location>
        <begin position="223"/>
        <end position="234"/>
    </location>
</feature>
<dbReference type="PANTHER" id="PTHR24067">
    <property type="entry name" value="UBIQUITIN-CONJUGATING ENZYME E2"/>
    <property type="match status" value="1"/>
</dbReference>